<dbReference type="RefSeq" id="WP_379730030.1">
    <property type="nucleotide sequence ID" value="NZ_JBHRYJ010000009.1"/>
</dbReference>
<accession>A0ABV7VNC7</accession>
<keyword evidence="2" id="KW-1185">Reference proteome</keyword>
<comment type="caution">
    <text evidence="1">The sequence shown here is derived from an EMBL/GenBank/DDBJ whole genome shotgun (WGS) entry which is preliminary data.</text>
</comment>
<dbReference type="EMBL" id="JBHRYJ010000009">
    <property type="protein sequence ID" value="MFC3678397.1"/>
    <property type="molecule type" value="Genomic_DNA"/>
</dbReference>
<evidence type="ECO:0000313" key="2">
    <source>
        <dbReference type="Proteomes" id="UP001595711"/>
    </source>
</evidence>
<gene>
    <name evidence="1" type="ORF">ACFOOQ_22820</name>
</gene>
<organism evidence="1 2">
    <name type="scientific">Ferrovibrio xuzhouensis</name>
    <dbReference type="NCBI Taxonomy" id="1576914"/>
    <lineage>
        <taxon>Bacteria</taxon>
        <taxon>Pseudomonadati</taxon>
        <taxon>Pseudomonadota</taxon>
        <taxon>Alphaproteobacteria</taxon>
        <taxon>Rhodospirillales</taxon>
        <taxon>Rhodospirillaceae</taxon>
        <taxon>Ferrovibrio</taxon>
    </lineage>
</organism>
<evidence type="ECO:0000313" key="1">
    <source>
        <dbReference type="EMBL" id="MFC3678397.1"/>
    </source>
</evidence>
<protein>
    <recommendedName>
        <fullName evidence="3">Motility protein</fullName>
    </recommendedName>
</protein>
<reference evidence="2" key="1">
    <citation type="journal article" date="2019" name="Int. J. Syst. Evol. Microbiol.">
        <title>The Global Catalogue of Microorganisms (GCM) 10K type strain sequencing project: providing services to taxonomists for standard genome sequencing and annotation.</title>
        <authorList>
            <consortium name="The Broad Institute Genomics Platform"/>
            <consortium name="The Broad Institute Genome Sequencing Center for Infectious Disease"/>
            <person name="Wu L."/>
            <person name="Ma J."/>
        </authorList>
    </citation>
    <scope>NUCLEOTIDE SEQUENCE [LARGE SCALE GENOMIC DNA]</scope>
    <source>
        <strain evidence="2">KCTC 42182</strain>
    </source>
</reference>
<dbReference type="Proteomes" id="UP001595711">
    <property type="component" value="Unassembled WGS sequence"/>
</dbReference>
<name>A0ABV7VNC7_9PROT</name>
<proteinExistence type="predicted"/>
<sequence length="63" mass="5985">MTDSVAATASVPTTSLGSVNTNAPALQALASLRQTEAALTDAVATVATGSLAPGLGTVVDVSA</sequence>
<evidence type="ECO:0008006" key="3">
    <source>
        <dbReference type="Google" id="ProtNLM"/>
    </source>
</evidence>